<name>A0A4R0PFZ2_9HYPH</name>
<dbReference type="EMBL" id="SJST01000001">
    <property type="protein sequence ID" value="TCD16571.1"/>
    <property type="molecule type" value="Genomic_DNA"/>
</dbReference>
<dbReference type="AlphaFoldDB" id="A0A4R0PFZ2"/>
<comment type="caution">
    <text evidence="1">The sequence shown here is derived from an EMBL/GenBank/DDBJ whole genome shotgun (WGS) entry which is preliminary data.</text>
</comment>
<reference evidence="1 2" key="1">
    <citation type="journal article" date="2015" name="Antonie Van Leeuwenhoek">
        <title>Oricola cellulosilytica gen. nov., sp. nov., a cellulose-degrading bacterium of the family Phyllobacteriaceae isolated from surface seashore water, and emended descriptions of Mesorhizobium loti and Phyllobacterium myrsinacearum.</title>
        <authorList>
            <person name="Hameed A."/>
            <person name="Shahina M."/>
            <person name="Lai W.A."/>
            <person name="Lin S.Y."/>
            <person name="Young L.S."/>
            <person name="Liu Y.C."/>
            <person name="Hsu Y.H."/>
            <person name="Young C.C."/>
        </authorList>
    </citation>
    <scope>NUCLEOTIDE SEQUENCE [LARGE SCALE GENOMIC DNA]</scope>
    <source>
        <strain evidence="1 2">KCTC 52183</strain>
    </source>
</reference>
<accession>A0A4R0PFZ2</accession>
<keyword evidence="2" id="KW-1185">Reference proteome</keyword>
<evidence type="ECO:0000313" key="2">
    <source>
        <dbReference type="Proteomes" id="UP000291301"/>
    </source>
</evidence>
<dbReference type="OrthoDB" id="571298at2"/>
<dbReference type="Pfam" id="PF20102">
    <property type="entry name" value="DUF6492"/>
    <property type="match status" value="1"/>
</dbReference>
<evidence type="ECO:0000313" key="1">
    <source>
        <dbReference type="EMBL" id="TCD16571.1"/>
    </source>
</evidence>
<dbReference type="RefSeq" id="WP_131565554.1">
    <property type="nucleotide sequence ID" value="NZ_JAINFK010000001.1"/>
</dbReference>
<dbReference type="InterPro" id="IPR045499">
    <property type="entry name" value="DUF6492"/>
</dbReference>
<evidence type="ECO:0008006" key="3">
    <source>
        <dbReference type="Google" id="ProtNLM"/>
    </source>
</evidence>
<sequence length="291" mass="32861">MRNAIITASYAPDFERCAILCETIDRLVTGFECHYLLVDMPDKELFAQLEGPKRKILTEAELLPWWMRRIPSMLSPGGRRIWLSPLTVPLHGWHVQQIKRIAAALRLDVDGLLYCDSDTAFVRPFDVQEIWNDDSIRLYRENEGALAAKDAHLHWAAHAARAFGLGDPAGLNHNYVSSIVTWKRQTVVDMCAHMEREHGRSWVSILGATRSFSECMIYGAYVDGVLDGAGHFHDPVTLCSMKWFQPAPSRNEVRAMLDDLEERQVAVGVQSFLPMPAEDFRAAIGGERRAA</sequence>
<protein>
    <recommendedName>
        <fullName evidence="3">Glycosyl transferase</fullName>
    </recommendedName>
</protein>
<proteinExistence type="predicted"/>
<dbReference type="Proteomes" id="UP000291301">
    <property type="component" value="Unassembled WGS sequence"/>
</dbReference>
<gene>
    <name evidence="1" type="ORF">E0D97_03900</name>
</gene>
<organism evidence="1 2">
    <name type="scientific">Oricola cellulosilytica</name>
    <dbReference type="NCBI Taxonomy" id="1429082"/>
    <lineage>
        <taxon>Bacteria</taxon>
        <taxon>Pseudomonadati</taxon>
        <taxon>Pseudomonadota</taxon>
        <taxon>Alphaproteobacteria</taxon>
        <taxon>Hyphomicrobiales</taxon>
        <taxon>Ahrensiaceae</taxon>
        <taxon>Oricola</taxon>
    </lineage>
</organism>